<feature type="region of interest" description="Disordered" evidence="1">
    <location>
        <begin position="1"/>
        <end position="50"/>
    </location>
</feature>
<accession>A0A8S1DJW1</accession>
<protein>
    <submittedName>
        <fullName evidence="2">Uncharacterized protein</fullName>
    </submittedName>
</protein>
<dbReference type="Proteomes" id="UP000494165">
    <property type="component" value="Unassembled WGS sequence"/>
</dbReference>
<feature type="compositionally biased region" description="Basic and acidic residues" evidence="1">
    <location>
        <begin position="1"/>
        <end position="12"/>
    </location>
</feature>
<dbReference type="AlphaFoldDB" id="A0A8S1DJW1"/>
<proteinExistence type="predicted"/>
<dbReference type="EMBL" id="CADEPI010000278">
    <property type="protein sequence ID" value="CAB3382623.1"/>
    <property type="molecule type" value="Genomic_DNA"/>
</dbReference>
<evidence type="ECO:0000313" key="2">
    <source>
        <dbReference type="EMBL" id="CAB3382623.1"/>
    </source>
</evidence>
<comment type="caution">
    <text evidence="2">The sequence shown here is derived from an EMBL/GenBank/DDBJ whole genome shotgun (WGS) entry which is preliminary data.</text>
</comment>
<evidence type="ECO:0000313" key="3">
    <source>
        <dbReference type="Proteomes" id="UP000494165"/>
    </source>
</evidence>
<name>A0A8S1DJW1_9INSE</name>
<sequence>MQGQGRFKEGRQKLPSTYRKGTGRDWMRKARRSQTLVEEGPYKNPDERQNEEKLVTRAYQVGRRESTLKYSVR</sequence>
<reference evidence="2 3" key="1">
    <citation type="submission" date="2020-04" db="EMBL/GenBank/DDBJ databases">
        <authorList>
            <person name="Alioto T."/>
            <person name="Alioto T."/>
            <person name="Gomez Garrido J."/>
        </authorList>
    </citation>
    <scope>NUCLEOTIDE SEQUENCE [LARGE SCALE GENOMIC DNA]</scope>
</reference>
<keyword evidence="3" id="KW-1185">Reference proteome</keyword>
<evidence type="ECO:0000256" key="1">
    <source>
        <dbReference type="SAM" id="MobiDB-lite"/>
    </source>
</evidence>
<organism evidence="2 3">
    <name type="scientific">Cloeon dipterum</name>
    <dbReference type="NCBI Taxonomy" id="197152"/>
    <lineage>
        <taxon>Eukaryota</taxon>
        <taxon>Metazoa</taxon>
        <taxon>Ecdysozoa</taxon>
        <taxon>Arthropoda</taxon>
        <taxon>Hexapoda</taxon>
        <taxon>Insecta</taxon>
        <taxon>Pterygota</taxon>
        <taxon>Palaeoptera</taxon>
        <taxon>Ephemeroptera</taxon>
        <taxon>Pisciforma</taxon>
        <taxon>Baetidae</taxon>
        <taxon>Cloeon</taxon>
    </lineage>
</organism>
<feature type="compositionally biased region" description="Basic and acidic residues" evidence="1">
    <location>
        <begin position="40"/>
        <end position="50"/>
    </location>
</feature>
<gene>
    <name evidence="2" type="ORF">CLODIP_2_CD06223</name>
</gene>